<dbReference type="InterPro" id="IPR029058">
    <property type="entry name" value="AB_hydrolase_fold"/>
</dbReference>
<evidence type="ECO:0000313" key="3">
    <source>
        <dbReference type="Proteomes" id="UP000298030"/>
    </source>
</evidence>
<keyword evidence="3" id="KW-1185">Reference proteome</keyword>
<protein>
    <submittedName>
        <fullName evidence="2">Dienelactone hydrolase endo-1,3,1,4-beta-D-glucanase</fullName>
    </submittedName>
</protein>
<sequence length="265" mass="29218">MSCPKCVEGYELPGEPVGSIQADFLGAYFTPGSVSGDKRAVVLLTDAFGLPLKNCKIIADRIAKDVGCDVWVPDYFAGRPIIPLDAMNMPDKAEQRATVLDWIKFVFNGIPAIPGFIRNRASVVDARLESFFALLKEKETYEKIGAVGYCFGGATAIRLASTDSVNTVVIAHPAPFKMDQVRAIKVPCAWVCPEVDIFLGSEVRNNAEAELARKKEAGNGIEYEFHDYPGTQHGFACRPNNKYPELVEQYEKALEDTIGWFKKTL</sequence>
<keyword evidence="2" id="KW-0378">Hydrolase</keyword>
<dbReference type="InterPro" id="IPR002925">
    <property type="entry name" value="Dienelactn_hydro"/>
</dbReference>
<dbReference type="Pfam" id="PF01738">
    <property type="entry name" value="DLH"/>
    <property type="match status" value="1"/>
</dbReference>
<dbReference type="EMBL" id="QPFP01000040">
    <property type="protein sequence ID" value="TEB27396.1"/>
    <property type="molecule type" value="Genomic_DNA"/>
</dbReference>
<dbReference type="OrthoDB" id="10019231at2759"/>
<dbReference type="Proteomes" id="UP000298030">
    <property type="component" value="Unassembled WGS sequence"/>
</dbReference>
<gene>
    <name evidence="2" type="ORF">FA13DRAFT_1736521</name>
</gene>
<name>A0A4Y7SZV9_COPMI</name>
<proteinExistence type="predicted"/>
<dbReference type="Gene3D" id="3.40.50.1820">
    <property type="entry name" value="alpha/beta hydrolase"/>
    <property type="match status" value="1"/>
</dbReference>
<feature type="domain" description="Dienelactone hydrolase" evidence="1">
    <location>
        <begin position="29"/>
        <end position="264"/>
    </location>
</feature>
<dbReference type="PANTHER" id="PTHR17630">
    <property type="entry name" value="DIENELACTONE HYDROLASE"/>
    <property type="match status" value="1"/>
</dbReference>
<evidence type="ECO:0000259" key="1">
    <source>
        <dbReference type="Pfam" id="PF01738"/>
    </source>
</evidence>
<reference evidence="2 3" key="1">
    <citation type="journal article" date="2019" name="Nat. Ecol. Evol.">
        <title>Megaphylogeny resolves global patterns of mushroom evolution.</title>
        <authorList>
            <person name="Varga T."/>
            <person name="Krizsan K."/>
            <person name="Foldi C."/>
            <person name="Dima B."/>
            <person name="Sanchez-Garcia M."/>
            <person name="Sanchez-Ramirez S."/>
            <person name="Szollosi G.J."/>
            <person name="Szarkandi J.G."/>
            <person name="Papp V."/>
            <person name="Albert L."/>
            <person name="Andreopoulos W."/>
            <person name="Angelini C."/>
            <person name="Antonin V."/>
            <person name="Barry K.W."/>
            <person name="Bougher N.L."/>
            <person name="Buchanan P."/>
            <person name="Buyck B."/>
            <person name="Bense V."/>
            <person name="Catcheside P."/>
            <person name="Chovatia M."/>
            <person name="Cooper J."/>
            <person name="Damon W."/>
            <person name="Desjardin D."/>
            <person name="Finy P."/>
            <person name="Geml J."/>
            <person name="Haridas S."/>
            <person name="Hughes K."/>
            <person name="Justo A."/>
            <person name="Karasinski D."/>
            <person name="Kautmanova I."/>
            <person name="Kiss B."/>
            <person name="Kocsube S."/>
            <person name="Kotiranta H."/>
            <person name="LaButti K.M."/>
            <person name="Lechner B.E."/>
            <person name="Liimatainen K."/>
            <person name="Lipzen A."/>
            <person name="Lukacs Z."/>
            <person name="Mihaltcheva S."/>
            <person name="Morgado L.N."/>
            <person name="Niskanen T."/>
            <person name="Noordeloos M.E."/>
            <person name="Ohm R.A."/>
            <person name="Ortiz-Santana B."/>
            <person name="Ovrebo C."/>
            <person name="Racz N."/>
            <person name="Riley R."/>
            <person name="Savchenko A."/>
            <person name="Shiryaev A."/>
            <person name="Soop K."/>
            <person name="Spirin V."/>
            <person name="Szebenyi C."/>
            <person name="Tomsovsky M."/>
            <person name="Tulloss R.E."/>
            <person name="Uehling J."/>
            <person name="Grigoriev I.V."/>
            <person name="Vagvolgyi C."/>
            <person name="Papp T."/>
            <person name="Martin F.M."/>
            <person name="Miettinen O."/>
            <person name="Hibbett D.S."/>
            <person name="Nagy L.G."/>
        </authorList>
    </citation>
    <scope>NUCLEOTIDE SEQUENCE [LARGE SCALE GENOMIC DNA]</scope>
    <source>
        <strain evidence="2 3">FP101781</strain>
    </source>
</reference>
<dbReference type="SUPFAM" id="SSF53474">
    <property type="entry name" value="alpha/beta-Hydrolases"/>
    <property type="match status" value="1"/>
</dbReference>
<evidence type="ECO:0000313" key="2">
    <source>
        <dbReference type="EMBL" id="TEB27396.1"/>
    </source>
</evidence>
<dbReference type="GO" id="GO:0016787">
    <property type="term" value="F:hydrolase activity"/>
    <property type="evidence" value="ECO:0007669"/>
    <property type="project" value="UniProtKB-KW"/>
</dbReference>
<accession>A0A4Y7SZV9</accession>
<organism evidence="2 3">
    <name type="scientific">Coprinellus micaceus</name>
    <name type="common">Glistening ink-cap mushroom</name>
    <name type="synonym">Coprinus micaceus</name>
    <dbReference type="NCBI Taxonomy" id="71717"/>
    <lineage>
        <taxon>Eukaryota</taxon>
        <taxon>Fungi</taxon>
        <taxon>Dikarya</taxon>
        <taxon>Basidiomycota</taxon>
        <taxon>Agaricomycotina</taxon>
        <taxon>Agaricomycetes</taxon>
        <taxon>Agaricomycetidae</taxon>
        <taxon>Agaricales</taxon>
        <taxon>Agaricineae</taxon>
        <taxon>Psathyrellaceae</taxon>
        <taxon>Coprinellus</taxon>
    </lineage>
</organism>
<dbReference type="PANTHER" id="PTHR17630:SF44">
    <property type="entry name" value="PROTEIN AIM2"/>
    <property type="match status" value="1"/>
</dbReference>
<dbReference type="AlphaFoldDB" id="A0A4Y7SZV9"/>
<comment type="caution">
    <text evidence="2">The sequence shown here is derived from an EMBL/GenBank/DDBJ whole genome shotgun (WGS) entry which is preliminary data.</text>
</comment>
<dbReference type="STRING" id="71717.A0A4Y7SZV9"/>